<evidence type="ECO:0008006" key="4">
    <source>
        <dbReference type="Google" id="ProtNLM"/>
    </source>
</evidence>
<feature type="transmembrane region" description="Helical" evidence="1">
    <location>
        <begin position="20"/>
        <end position="37"/>
    </location>
</feature>
<dbReference type="InterPro" id="IPR005325">
    <property type="entry name" value="DUF308_memb"/>
</dbReference>
<proteinExistence type="predicted"/>
<name>A0A2Z3I5K2_9CAUL</name>
<feature type="transmembrane region" description="Helical" evidence="1">
    <location>
        <begin position="99"/>
        <end position="121"/>
    </location>
</feature>
<keyword evidence="3" id="KW-1185">Reference proteome</keyword>
<evidence type="ECO:0000256" key="1">
    <source>
        <dbReference type="SAM" id="Phobius"/>
    </source>
</evidence>
<feature type="transmembrane region" description="Helical" evidence="1">
    <location>
        <begin position="75"/>
        <end position="93"/>
    </location>
</feature>
<gene>
    <name evidence="2" type="ORF">HYN04_09380</name>
</gene>
<reference evidence="3" key="1">
    <citation type="submission" date="2018-05" db="EMBL/GenBank/DDBJ databases">
        <title>Genome sequencing of Phenylobacterium sp. HYN0004.</title>
        <authorList>
            <person name="Yi H."/>
            <person name="Baek C."/>
        </authorList>
    </citation>
    <scope>NUCLEOTIDE SEQUENCE [LARGE SCALE GENOMIC DNA]</scope>
    <source>
        <strain evidence="3">HYN0004</strain>
    </source>
</reference>
<dbReference type="AlphaFoldDB" id="A0A2Z3I5K2"/>
<keyword evidence="1" id="KW-0812">Transmembrane</keyword>
<dbReference type="GO" id="GO:0005886">
    <property type="term" value="C:plasma membrane"/>
    <property type="evidence" value="ECO:0007669"/>
    <property type="project" value="TreeGrafter"/>
</dbReference>
<evidence type="ECO:0000313" key="2">
    <source>
        <dbReference type="EMBL" id="AWM78804.1"/>
    </source>
</evidence>
<feature type="transmembrane region" description="Helical" evidence="1">
    <location>
        <begin position="43"/>
        <end position="63"/>
    </location>
</feature>
<sequence>MEALRGRVLRGLEALRGASGWVIGVGAVLIVLGVLALGSQAFATLATVTLVGVAMCLAGLVEIVHGFRQRGTGRAPFWVLLGALYLVCGILVLRNPTLAAGVLTLMLGAGLAASGIVRIALAFQVRQVTDAWGWLAASGAATLLLGLVVLLQWPASSLTILGLLLGIDLLFAGFGWVRVGLGLRRLTGPVASA</sequence>
<dbReference type="PANTHER" id="PTHR34989">
    <property type="entry name" value="PROTEIN HDED"/>
    <property type="match status" value="1"/>
</dbReference>
<dbReference type="KEGG" id="phb:HYN04_09380"/>
<keyword evidence="1" id="KW-1133">Transmembrane helix</keyword>
<organism evidence="2 3">
    <name type="scientific">Phenylobacterium parvum</name>
    <dbReference type="NCBI Taxonomy" id="2201350"/>
    <lineage>
        <taxon>Bacteria</taxon>
        <taxon>Pseudomonadati</taxon>
        <taxon>Pseudomonadota</taxon>
        <taxon>Alphaproteobacteria</taxon>
        <taxon>Caulobacterales</taxon>
        <taxon>Caulobacteraceae</taxon>
        <taxon>Phenylobacterium</taxon>
    </lineage>
</organism>
<feature type="transmembrane region" description="Helical" evidence="1">
    <location>
        <begin position="133"/>
        <end position="153"/>
    </location>
</feature>
<dbReference type="Pfam" id="PF03729">
    <property type="entry name" value="DUF308"/>
    <property type="match status" value="1"/>
</dbReference>
<dbReference type="EMBL" id="CP029479">
    <property type="protein sequence ID" value="AWM78804.1"/>
    <property type="molecule type" value="Genomic_DNA"/>
</dbReference>
<dbReference type="InterPro" id="IPR052712">
    <property type="entry name" value="Acid_resist_chaperone_HdeD"/>
</dbReference>
<feature type="transmembrane region" description="Helical" evidence="1">
    <location>
        <begin position="159"/>
        <end position="177"/>
    </location>
</feature>
<accession>A0A2Z3I5K2</accession>
<evidence type="ECO:0000313" key="3">
    <source>
        <dbReference type="Proteomes" id="UP000247763"/>
    </source>
</evidence>
<protein>
    <recommendedName>
        <fullName evidence="4">HdeD family acid-resistance protein</fullName>
    </recommendedName>
</protein>
<dbReference type="Proteomes" id="UP000247763">
    <property type="component" value="Chromosome"/>
</dbReference>
<dbReference type="OrthoDB" id="9815400at2"/>
<keyword evidence="1" id="KW-0472">Membrane</keyword>
<dbReference type="PANTHER" id="PTHR34989:SF1">
    <property type="entry name" value="PROTEIN HDED"/>
    <property type="match status" value="1"/>
</dbReference>